<dbReference type="Proteomes" id="UP001228044">
    <property type="component" value="Unassembled WGS sequence"/>
</dbReference>
<sequence>MSEQAIFDDDILMIAARLRAVLAHMGVSQTDLARKMGMSTGYVSEVARGLKRPGTDLLLALKREFEVSIDWLLTGAGSMFGGVGIRHDLLRAILIQIAVARAAVVDGDPVAKDFLRLIADGQLGLANEQPLFRELLERIAPDDRYIDLAVELYNGHAWTSDPNEQRRNILASAIAHFQARKPVDKMTALLGETNRNVQINIGKKQRVAGRDYNEK</sequence>
<name>A0ABT8DYD0_9BURK</name>
<dbReference type="InterPro" id="IPR001387">
    <property type="entry name" value="Cro/C1-type_HTH"/>
</dbReference>
<dbReference type="PROSITE" id="PS50943">
    <property type="entry name" value="HTH_CROC1"/>
    <property type="match status" value="1"/>
</dbReference>
<dbReference type="SMART" id="SM00530">
    <property type="entry name" value="HTH_XRE"/>
    <property type="match status" value="1"/>
</dbReference>
<feature type="domain" description="HTH cro/C1-type" evidence="1">
    <location>
        <begin position="18"/>
        <end position="72"/>
    </location>
</feature>
<dbReference type="RefSeq" id="WP_290360818.1">
    <property type="nucleotide sequence ID" value="NZ_JAUHHC010000005.1"/>
</dbReference>
<dbReference type="Pfam" id="PF01381">
    <property type="entry name" value="HTH_3"/>
    <property type="match status" value="1"/>
</dbReference>
<accession>A0ABT8DYD0</accession>
<reference evidence="2 3" key="1">
    <citation type="submission" date="2023-06" db="EMBL/GenBank/DDBJ databases">
        <title>Pelomonas sp. PFR6 16S ribosomal RNA gene Genome sequencing and assembly.</title>
        <authorList>
            <person name="Woo H."/>
        </authorList>
    </citation>
    <scope>NUCLEOTIDE SEQUENCE [LARGE SCALE GENOMIC DNA]</scope>
    <source>
        <strain evidence="2 3">PFR6</strain>
    </source>
</reference>
<comment type="caution">
    <text evidence="2">The sequence shown here is derived from an EMBL/GenBank/DDBJ whole genome shotgun (WGS) entry which is preliminary data.</text>
</comment>
<dbReference type="CDD" id="cd00093">
    <property type="entry name" value="HTH_XRE"/>
    <property type="match status" value="1"/>
</dbReference>
<organism evidence="2 3">
    <name type="scientific">Roseateles violae</name>
    <dbReference type="NCBI Taxonomy" id="3058042"/>
    <lineage>
        <taxon>Bacteria</taxon>
        <taxon>Pseudomonadati</taxon>
        <taxon>Pseudomonadota</taxon>
        <taxon>Betaproteobacteria</taxon>
        <taxon>Burkholderiales</taxon>
        <taxon>Sphaerotilaceae</taxon>
        <taxon>Roseateles</taxon>
    </lineage>
</organism>
<dbReference type="SUPFAM" id="SSF47413">
    <property type="entry name" value="lambda repressor-like DNA-binding domains"/>
    <property type="match status" value="1"/>
</dbReference>
<protein>
    <submittedName>
        <fullName evidence="2">Helix-turn-helix transcriptional regulator</fullName>
    </submittedName>
</protein>
<evidence type="ECO:0000259" key="1">
    <source>
        <dbReference type="PROSITE" id="PS50943"/>
    </source>
</evidence>
<dbReference type="Gene3D" id="1.10.260.40">
    <property type="entry name" value="lambda repressor-like DNA-binding domains"/>
    <property type="match status" value="1"/>
</dbReference>
<proteinExistence type="predicted"/>
<dbReference type="InterPro" id="IPR010982">
    <property type="entry name" value="Lambda_DNA-bd_dom_sf"/>
</dbReference>
<evidence type="ECO:0000313" key="2">
    <source>
        <dbReference type="EMBL" id="MDN3922517.1"/>
    </source>
</evidence>
<dbReference type="EMBL" id="JAUHHC010000005">
    <property type="protein sequence ID" value="MDN3922517.1"/>
    <property type="molecule type" value="Genomic_DNA"/>
</dbReference>
<keyword evidence="3" id="KW-1185">Reference proteome</keyword>
<gene>
    <name evidence="2" type="ORF">QWJ38_19680</name>
</gene>
<evidence type="ECO:0000313" key="3">
    <source>
        <dbReference type="Proteomes" id="UP001228044"/>
    </source>
</evidence>